<keyword evidence="1" id="KW-0732">Signal</keyword>
<name>A0A1B1AG36_9PROT</name>
<evidence type="ECO:0000313" key="3">
    <source>
        <dbReference type="Proteomes" id="UP000092498"/>
    </source>
</evidence>
<gene>
    <name evidence="2" type="ORF">ATE48_06090</name>
</gene>
<dbReference type="AlphaFoldDB" id="A0A1B1AG36"/>
<sequence>MTNMVTRSLALSLAAGVLLPVCAYAQTQEPAPMEVQQISELNAWTVGALSRANGALASDIWSRSDPAFLAQAFDRLPASYDSPATLALARRVLLSGAEAPRGDADAAARRRFEALGKMGAADELAVMAAGAGSAATDVAIAQYAAQAELARNQRAQACNRGRNANVGEQAPPFLLRLRAYCAAVTGDRAAADLALELARAQNAADAWYSGAVAAAGGAPGARPPAARYDNSLAVQLSIAGQLRPGPNPLANSSTLALVALARNEQAPQPQRAQAAALAFRRGVIGGPEARTILAATPAEITSALPPIATALRQVTASPGSIEAATAIASVLRSATAYADFAAAARFFKSDIAALQSAPDGASALLFARAALAAGDVQLGQRLVASARQAGADEAALAPLDAALVAFTGAGNAQGSMAVQRRIDRATAQQARAAARDVAILAALGAPLDGSTQAFLFANAPQGGARADSGALLALASAVERGAVGEGALLTVIAAGEGGPARLDAESVERIIRALRGLRLEEDARRFAAEAILAGAPAS</sequence>
<feature type="chain" id="PRO_5008518752" description="Antifreeze glycopeptide" evidence="1">
    <location>
        <begin position="26"/>
        <end position="538"/>
    </location>
</feature>
<dbReference type="Proteomes" id="UP000092498">
    <property type="component" value="Chromosome"/>
</dbReference>
<proteinExistence type="predicted"/>
<dbReference type="STRING" id="1759059.ATE48_06090"/>
<dbReference type="KEGG" id="cbot:ATE48_06090"/>
<accession>A0A1B1AG36</accession>
<reference evidence="2 3" key="1">
    <citation type="submission" date="2015-11" db="EMBL/GenBank/DDBJ databases">
        <title>Whole-Genome Sequence of Candidatus Oderbacter manganicum from the National Park Lower Oder Valley, Germany.</title>
        <authorList>
            <person name="Braun B."/>
            <person name="Liere K."/>
            <person name="Szewzyk U."/>
        </authorList>
    </citation>
    <scope>NUCLEOTIDE SEQUENCE [LARGE SCALE GENOMIC DNA]</scope>
    <source>
        <strain evidence="2 3">OTSz_A_272</strain>
    </source>
</reference>
<keyword evidence="3" id="KW-1185">Reference proteome</keyword>
<protein>
    <recommendedName>
        <fullName evidence="4">Antifreeze glycopeptide</fullName>
    </recommendedName>
</protein>
<dbReference type="InParanoid" id="A0A1B1AG36"/>
<evidence type="ECO:0000256" key="1">
    <source>
        <dbReference type="SAM" id="SignalP"/>
    </source>
</evidence>
<organism evidence="2 3">
    <name type="scientific">Candidatus Viadribacter manganicus</name>
    <dbReference type="NCBI Taxonomy" id="1759059"/>
    <lineage>
        <taxon>Bacteria</taxon>
        <taxon>Pseudomonadati</taxon>
        <taxon>Pseudomonadota</taxon>
        <taxon>Alphaproteobacteria</taxon>
        <taxon>Hyphomonadales</taxon>
        <taxon>Hyphomonadaceae</taxon>
        <taxon>Candidatus Viadribacter</taxon>
    </lineage>
</organism>
<evidence type="ECO:0000313" key="2">
    <source>
        <dbReference type="EMBL" id="ANP45518.1"/>
    </source>
</evidence>
<dbReference type="EMBL" id="CP013244">
    <property type="protein sequence ID" value="ANP45518.1"/>
    <property type="molecule type" value="Genomic_DNA"/>
</dbReference>
<evidence type="ECO:0008006" key="4">
    <source>
        <dbReference type="Google" id="ProtNLM"/>
    </source>
</evidence>
<feature type="signal peptide" evidence="1">
    <location>
        <begin position="1"/>
        <end position="25"/>
    </location>
</feature>